<proteinExistence type="predicted"/>
<organism evidence="2 3">
    <name type="scientific">Albula glossodonta</name>
    <name type="common">roundjaw bonefish</name>
    <dbReference type="NCBI Taxonomy" id="121402"/>
    <lineage>
        <taxon>Eukaryota</taxon>
        <taxon>Metazoa</taxon>
        <taxon>Chordata</taxon>
        <taxon>Craniata</taxon>
        <taxon>Vertebrata</taxon>
        <taxon>Euteleostomi</taxon>
        <taxon>Actinopterygii</taxon>
        <taxon>Neopterygii</taxon>
        <taxon>Teleostei</taxon>
        <taxon>Albuliformes</taxon>
        <taxon>Albulidae</taxon>
        <taxon>Albula</taxon>
    </lineage>
</organism>
<evidence type="ECO:0000256" key="1">
    <source>
        <dbReference type="SAM" id="MobiDB-lite"/>
    </source>
</evidence>
<reference evidence="2" key="1">
    <citation type="thesis" date="2021" institute="BYU ScholarsArchive" country="Provo, UT, USA">
        <title>Applications of and Algorithms for Genome Assembly and Genomic Analyses with an Emphasis on Marine Teleosts.</title>
        <authorList>
            <person name="Pickett B.D."/>
        </authorList>
    </citation>
    <scope>NUCLEOTIDE SEQUENCE</scope>
    <source>
        <strain evidence="2">HI-2016</strain>
    </source>
</reference>
<comment type="caution">
    <text evidence="2">The sequence shown here is derived from an EMBL/GenBank/DDBJ whole genome shotgun (WGS) entry which is preliminary data.</text>
</comment>
<name>A0A8T2MXC2_9TELE</name>
<dbReference type="EMBL" id="JAFBMS010000242">
    <property type="protein sequence ID" value="KAG9332343.1"/>
    <property type="molecule type" value="Genomic_DNA"/>
</dbReference>
<dbReference type="Proteomes" id="UP000824540">
    <property type="component" value="Unassembled WGS sequence"/>
</dbReference>
<evidence type="ECO:0000313" key="3">
    <source>
        <dbReference type="Proteomes" id="UP000824540"/>
    </source>
</evidence>
<gene>
    <name evidence="2" type="ORF">JZ751_015350</name>
</gene>
<accession>A0A8T2MXC2</accession>
<protein>
    <submittedName>
        <fullName evidence="2">Uncharacterized protein</fullName>
    </submittedName>
</protein>
<evidence type="ECO:0000313" key="2">
    <source>
        <dbReference type="EMBL" id="KAG9332343.1"/>
    </source>
</evidence>
<feature type="compositionally biased region" description="Basic and acidic residues" evidence="1">
    <location>
        <begin position="63"/>
        <end position="79"/>
    </location>
</feature>
<feature type="region of interest" description="Disordered" evidence="1">
    <location>
        <begin position="59"/>
        <end position="84"/>
    </location>
</feature>
<sequence>MVNEKDRRCLGRSGTSIHIKHFLQTVPWAAGNGTGAPRGARCQATRICSKNATRAARLGVNRRSVETREKRGEGGREGGRVGGGSAEVSGACGVESRQALSCGGVRRAIRCVWRGVAPGSVLWGGAQRYPVRVAWSHAGLIPSRCLS</sequence>
<dbReference type="AlphaFoldDB" id="A0A8T2MXC2"/>
<keyword evidence="3" id="KW-1185">Reference proteome</keyword>